<keyword evidence="3" id="KW-1185">Reference proteome</keyword>
<evidence type="ECO:0000313" key="2">
    <source>
        <dbReference type="EMBL" id="EXI64315.1"/>
    </source>
</evidence>
<evidence type="ECO:0000313" key="3">
    <source>
        <dbReference type="Proteomes" id="UP000020218"/>
    </source>
</evidence>
<sequence>MPASDETTSFGAASSMRVASEPEAKPPKTTEWMAPMRVQASMANSASAIIGM</sequence>
<name>A0A011NIX1_9PROT</name>
<feature type="region of interest" description="Disordered" evidence="1">
    <location>
        <begin position="1"/>
        <end position="32"/>
    </location>
</feature>
<accession>A0A011NIX1</accession>
<proteinExistence type="predicted"/>
<dbReference type="Proteomes" id="UP000020218">
    <property type="component" value="Unassembled WGS sequence"/>
</dbReference>
<organism evidence="2 3">
    <name type="scientific">Candidatus Accumulibacter adjunctus</name>
    <dbReference type="NCBI Taxonomy" id="1454001"/>
    <lineage>
        <taxon>Bacteria</taxon>
        <taxon>Pseudomonadati</taxon>
        <taxon>Pseudomonadota</taxon>
        <taxon>Betaproteobacteria</taxon>
        <taxon>Candidatus Accumulibacter</taxon>
    </lineage>
</organism>
<feature type="compositionally biased region" description="Polar residues" evidence="1">
    <location>
        <begin position="1"/>
        <end position="12"/>
    </location>
</feature>
<gene>
    <name evidence="2" type="ORF">AW08_03748</name>
</gene>
<dbReference type="EMBL" id="JFAX01000038">
    <property type="protein sequence ID" value="EXI64315.1"/>
    <property type="molecule type" value="Genomic_DNA"/>
</dbReference>
<evidence type="ECO:0000256" key="1">
    <source>
        <dbReference type="SAM" id="MobiDB-lite"/>
    </source>
</evidence>
<comment type="caution">
    <text evidence="2">The sequence shown here is derived from an EMBL/GenBank/DDBJ whole genome shotgun (WGS) entry which is preliminary data.</text>
</comment>
<dbReference type="AlphaFoldDB" id="A0A011NIX1"/>
<protein>
    <submittedName>
        <fullName evidence="2">Uncharacterized protein</fullName>
    </submittedName>
</protein>
<reference evidence="2" key="1">
    <citation type="submission" date="2014-02" db="EMBL/GenBank/DDBJ databases">
        <title>Expanding our view of genomic diversity in Candidatus Accumulibacter clades.</title>
        <authorList>
            <person name="Skennerton C.T."/>
            <person name="Barr J.J."/>
            <person name="Slater F.R."/>
            <person name="Bond P.L."/>
            <person name="Tyson G.W."/>
        </authorList>
    </citation>
    <scope>NUCLEOTIDE SEQUENCE [LARGE SCALE GENOMIC DNA]</scope>
</reference>